<dbReference type="InterPro" id="IPR046335">
    <property type="entry name" value="LacI/GalR-like_sensor"/>
</dbReference>
<evidence type="ECO:0000313" key="7">
    <source>
        <dbReference type="EMBL" id="RGM05778.1"/>
    </source>
</evidence>
<keyword evidence="1" id="KW-0678">Repressor</keyword>
<dbReference type="GO" id="GO:0000976">
    <property type="term" value="F:transcription cis-regulatory region binding"/>
    <property type="evidence" value="ECO:0007669"/>
    <property type="project" value="TreeGrafter"/>
</dbReference>
<dbReference type="RefSeq" id="WP_055657253.1">
    <property type="nucleotide sequence ID" value="NZ_CABIXC010000010.1"/>
</dbReference>
<dbReference type="InterPro" id="IPR010982">
    <property type="entry name" value="Lambda_DNA-bd_dom_sf"/>
</dbReference>
<dbReference type="Proteomes" id="UP000261257">
    <property type="component" value="Unassembled WGS sequence"/>
</dbReference>
<gene>
    <name evidence="6" type="primary">cytR_4</name>
    <name evidence="7" type="ORF">DXC39_10225</name>
    <name evidence="6" type="ORF">ERS852407_03602</name>
</gene>
<dbReference type="PANTHER" id="PTHR30146:SF148">
    <property type="entry name" value="HTH-TYPE TRANSCRIPTIONAL REPRESSOR PURR-RELATED"/>
    <property type="match status" value="1"/>
</dbReference>
<dbReference type="SUPFAM" id="SSF47413">
    <property type="entry name" value="lambda repressor-like DNA-binding domains"/>
    <property type="match status" value="1"/>
</dbReference>
<dbReference type="InterPro" id="IPR028082">
    <property type="entry name" value="Peripla_BP_I"/>
</dbReference>
<keyword evidence="3" id="KW-0238">DNA-binding</keyword>
<dbReference type="PROSITE" id="PS50932">
    <property type="entry name" value="HTH_LACI_2"/>
    <property type="match status" value="1"/>
</dbReference>
<evidence type="ECO:0000256" key="2">
    <source>
        <dbReference type="ARBA" id="ARBA00023015"/>
    </source>
</evidence>
<dbReference type="CDD" id="cd01392">
    <property type="entry name" value="HTH_LacI"/>
    <property type="match status" value="1"/>
</dbReference>
<keyword evidence="2" id="KW-0805">Transcription regulation</keyword>
<dbReference type="EMBL" id="CYZE01000010">
    <property type="protein sequence ID" value="CUO68853.1"/>
    <property type="molecule type" value="Genomic_DNA"/>
</dbReference>
<dbReference type="Pfam" id="PF13377">
    <property type="entry name" value="Peripla_BP_3"/>
    <property type="match status" value="1"/>
</dbReference>
<dbReference type="CDD" id="cd19974">
    <property type="entry name" value="PBP1_LacI-like"/>
    <property type="match status" value="1"/>
</dbReference>
<reference evidence="7 9" key="2">
    <citation type="submission" date="2018-08" db="EMBL/GenBank/DDBJ databases">
        <title>A genome reference for cultivated species of the human gut microbiota.</title>
        <authorList>
            <person name="Zou Y."/>
            <person name="Xue W."/>
            <person name="Luo G."/>
        </authorList>
    </citation>
    <scope>NUCLEOTIDE SEQUENCE [LARGE SCALE GENOMIC DNA]</scope>
    <source>
        <strain evidence="7 9">TF05-11AC</strain>
    </source>
</reference>
<evidence type="ECO:0000256" key="3">
    <source>
        <dbReference type="ARBA" id="ARBA00023125"/>
    </source>
</evidence>
<dbReference type="Gene3D" id="1.10.260.40">
    <property type="entry name" value="lambda repressor-like DNA-binding domains"/>
    <property type="match status" value="1"/>
</dbReference>
<feature type="domain" description="HTH lacI-type" evidence="5">
    <location>
        <begin position="6"/>
        <end position="61"/>
    </location>
</feature>
<dbReference type="PANTHER" id="PTHR30146">
    <property type="entry name" value="LACI-RELATED TRANSCRIPTIONAL REPRESSOR"/>
    <property type="match status" value="1"/>
</dbReference>
<evidence type="ECO:0000313" key="9">
    <source>
        <dbReference type="Proteomes" id="UP000261257"/>
    </source>
</evidence>
<dbReference type="Gene3D" id="3.40.50.2300">
    <property type="match status" value="2"/>
</dbReference>
<evidence type="ECO:0000256" key="4">
    <source>
        <dbReference type="ARBA" id="ARBA00023163"/>
    </source>
</evidence>
<protein>
    <submittedName>
        <fullName evidence="7">LacI family transcriptional regulator</fullName>
    </submittedName>
    <submittedName>
        <fullName evidence="6">Transcriptional regulator, LacI family</fullName>
    </submittedName>
</protein>
<sequence>MSKKGIKMKDIANMLGVSTVTVSKALADKDGVSEELKKKIKETARELGYRNRDTMRSGSATNTVGILVADHFVASGQSFYWDIYQSIVKSLRQRGYYAMLEMISVKDEQEGNIPAFVREEKVDIIFVLGWLGRTYLRALDAAGLPLLYVDFYSKANRATAVIADMLYDTYQMTEYLYSIGHRRIGFVGSIHATSDIEDRYLGYYKSVIRRRLPYQEDWVLEDRDEVSGTVPKRVFQLPENMPTAFVCNNDETAYYFIHYLESKGFRVPEDVSVTGFYDNKFATAGTPAITTIRVDARRIAESAVNAGLRLMWGSESLPDMVLVRGEMVMRDSVQSLETGEGN</sequence>
<proteinExistence type="predicted"/>
<organism evidence="6 8">
    <name type="scientific">Hungatella hathewayi</name>
    <dbReference type="NCBI Taxonomy" id="154046"/>
    <lineage>
        <taxon>Bacteria</taxon>
        <taxon>Bacillati</taxon>
        <taxon>Bacillota</taxon>
        <taxon>Clostridia</taxon>
        <taxon>Lachnospirales</taxon>
        <taxon>Lachnospiraceae</taxon>
        <taxon>Hungatella</taxon>
    </lineage>
</organism>
<name>A0A174H1Z0_9FIRM</name>
<dbReference type="GO" id="GO:0003700">
    <property type="term" value="F:DNA-binding transcription factor activity"/>
    <property type="evidence" value="ECO:0007669"/>
    <property type="project" value="TreeGrafter"/>
</dbReference>
<evidence type="ECO:0000256" key="1">
    <source>
        <dbReference type="ARBA" id="ARBA00022491"/>
    </source>
</evidence>
<dbReference type="EMBL" id="QSSQ01000006">
    <property type="protein sequence ID" value="RGM05778.1"/>
    <property type="molecule type" value="Genomic_DNA"/>
</dbReference>
<dbReference type="SUPFAM" id="SSF53822">
    <property type="entry name" value="Periplasmic binding protein-like I"/>
    <property type="match status" value="1"/>
</dbReference>
<evidence type="ECO:0000259" key="5">
    <source>
        <dbReference type="PROSITE" id="PS50932"/>
    </source>
</evidence>
<keyword evidence="4" id="KW-0804">Transcription</keyword>
<dbReference type="Pfam" id="PF00356">
    <property type="entry name" value="LacI"/>
    <property type="match status" value="1"/>
</dbReference>
<accession>A0A174H1Z0</accession>
<dbReference type="InterPro" id="IPR000843">
    <property type="entry name" value="HTH_LacI"/>
</dbReference>
<reference evidence="6 8" key="1">
    <citation type="submission" date="2015-09" db="EMBL/GenBank/DDBJ databases">
        <authorList>
            <consortium name="Pathogen Informatics"/>
        </authorList>
    </citation>
    <scope>NUCLEOTIDE SEQUENCE [LARGE SCALE GENOMIC DNA]</scope>
    <source>
        <strain evidence="6 8">2789STDY5608850</strain>
    </source>
</reference>
<dbReference type="AlphaFoldDB" id="A0A174H1Z0"/>
<dbReference type="Proteomes" id="UP000095651">
    <property type="component" value="Unassembled WGS sequence"/>
</dbReference>
<evidence type="ECO:0000313" key="6">
    <source>
        <dbReference type="EMBL" id="CUO68853.1"/>
    </source>
</evidence>
<evidence type="ECO:0000313" key="8">
    <source>
        <dbReference type="Proteomes" id="UP000095651"/>
    </source>
</evidence>
<dbReference type="SMART" id="SM00354">
    <property type="entry name" value="HTH_LACI"/>
    <property type="match status" value="1"/>
</dbReference>